<dbReference type="Proteomes" id="UP000593573">
    <property type="component" value="Unassembled WGS sequence"/>
</dbReference>
<evidence type="ECO:0000313" key="1">
    <source>
        <dbReference type="EMBL" id="MBA0639666.1"/>
    </source>
</evidence>
<dbReference type="EMBL" id="JABFAB010000001">
    <property type="protein sequence ID" value="MBA0639666.1"/>
    <property type="molecule type" value="Genomic_DNA"/>
</dbReference>
<accession>A0A7J8TN53</accession>
<organism evidence="1 2">
    <name type="scientific">Gossypium klotzschianum</name>
    <dbReference type="NCBI Taxonomy" id="34286"/>
    <lineage>
        <taxon>Eukaryota</taxon>
        <taxon>Viridiplantae</taxon>
        <taxon>Streptophyta</taxon>
        <taxon>Embryophyta</taxon>
        <taxon>Tracheophyta</taxon>
        <taxon>Spermatophyta</taxon>
        <taxon>Magnoliopsida</taxon>
        <taxon>eudicotyledons</taxon>
        <taxon>Gunneridae</taxon>
        <taxon>Pentapetalae</taxon>
        <taxon>rosids</taxon>
        <taxon>malvids</taxon>
        <taxon>Malvales</taxon>
        <taxon>Malvaceae</taxon>
        <taxon>Malvoideae</taxon>
        <taxon>Gossypium</taxon>
    </lineage>
</organism>
<evidence type="ECO:0000313" key="2">
    <source>
        <dbReference type="Proteomes" id="UP000593573"/>
    </source>
</evidence>
<protein>
    <submittedName>
        <fullName evidence="1">Uncharacterized protein</fullName>
    </submittedName>
</protein>
<gene>
    <name evidence="1" type="ORF">Goklo_022687</name>
</gene>
<sequence>MDYFRLLVRGYESRSREIAITKLHAREEQIEKEALIQGRE</sequence>
<keyword evidence="2" id="KW-1185">Reference proteome</keyword>
<proteinExistence type="predicted"/>
<name>A0A7J8TN53_9ROSI</name>
<reference evidence="1 2" key="1">
    <citation type="journal article" date="2019" name="Genome Biol. Evol.">
        <title>Insights into the evolution of the New World diploid cottons (Gossypium, subgenus Houzingenia) based on genome sequencing.</title>
        <authorList>
            <person name="Grover C.E."/>
            <person name="Arick M.A. 2nd"/>
            <person name="Thrash A."/>
            <person name="Conover J.L."/>
            <person name="Sanders W.S."/>
            <person name="Peterson D.G."/>
            <person name="Frelichowski J.E."/>
            <person name="Scheffler J.A."/>
            <person name="Scheffler B.E."/>
            <person name="Wendel J.F."/>
        </authorList>
    </citation>
    <scope>NUCLEOTIDE SEQUENCE [LARGE SCALE GENOMIC DNA]</scope>
    <source>
        <strain evidence="1">57</strain>
        <tissue evidence="1">Leaf</tissue>
    </source>
</reference>
<dbReference type="AlphaFoldDB" id="A0A7J8TN53"/>
<comment type="caution">
    <text evidence="1">The sequence shown here is derived from an EMBL/GenBank/DDBJ whole genome shotgun (WGS) entry which is preliminary data.</text>
</comment>